<evidence type="ECO:0000256" key="5">
    <source>
        <dbReference type="ARBA" id="ARBA00023002"/>
    </source>
</evidence>
<accession>A0A6V7QVM9</accession>
<reference evidence="10" key="1">
    <citation type="submission" date="2020-07" db="EMBL/GenBank/DDBJ databases">
        <authorList>
            <person name="Lin J."/>
        </authorList>
    </citation>
    <scope>NUCLEOTIDE SEQUENCE</scope>
</reference>
<dbReference type="EMBL" id="CAJEUB010000023">
    <property type="protein sequence ID" value="CAD1846816.1"/>
    <property type="molecule type" value="Genomic_DNA"/>
</dbReference>
<dbReference type="InterPro" id="IPR022740">
    <property type="entry name" value="Polyphenol_oxidase_C"/>
</dbReference>
<keyword evidence="4" id="KW-0883">Thioether bond</keyword>
<dbReference type="PROSITE" id="PS00498">
    <property type="entry name" value="TYROSINASE_2"/>
    <property type="match status" value="1"/>
</dbReference>
<gene>
    <name evidence="10" type="ORF">CB5_LOCUS30027</name>
</gene>
<feature type="compositionally biased region" description="Low complexity" evidence="8">
    <location>
        <begin position="43"/>
        <end position="77"/>
    </location>
</feature>
<dbReference type="PANTHER" id="PTHR11474">
    <property type="entry name" value="TYROSINASE FAMILY MEMBER"/>
    <property type="match status" value="1"/>
</dbReference>
<dbReference type="PANTHER" id="PTHR11474:SF76">
    <property type="entry name" value="SHKT DOMAIN-CONTAINING PROTEIN"/>
    <property type="match status" value="1"/>
</dbReference>
<keyword evidence="5" id="KW-0560">Oxidoreductase</keyword>
<evidence type="ECO:0000313" key="10">
    <source>
        <dbReference type="EMBL" id="CAD1846816.1"/>
    </source>
</evidence>
<dbReference type="GO" id="GO:0004097">
    <property type="term" value="F:catechol oxidase activity"/>
    <property type="evidence" value="ECO:0007669"/>
    <property type="project" value="InterPro"/>
</dbReference>
<comment type="similarity">
    <text evidence="2">Belongs to the tyrosinase family.</text>
</comment>
<dbReference type="GO" id="GO:0046872">
    <property type="term" value="F:metal ion binding"/>
    <property type="evidence" value="ECO:0007669"/>
    <property type="project" value="UniProtKB-KW"/>
</dbReference>
<dbReference type="Pfam" id="PF00264">
    <property type="entry name" value="Tyrosinase"/>
    <property type="match status" value="1"/>
</dbReference>
<feature type="domain" description="Tyrosinase copper-binding" evidence="9">
    <location>
        <begin position="201"/>
        <end position="212"/>
    </location>
</feature>
<evidence type="ECO:0000256" key="2">
    <source>
        <dbReference type="ARBA" id="ARBA00009928"/>
    </source>
</evidence>
<keyword evidence="7" id="KW-1015">Disulfide bond</keyword>
<dbReference type="Pfam" id="PF12142">
    <property type="entry name" value="PPO1_DWL"/>
    <property type="match status" value="1"/>
</dbReference>
<comment type="cofactor">
    <cofactor evidence="1">
        <name>Cu(2+)</name>
        <dbReference type="ChEBI" id="CHEBI:29036"/>
    </cofactor>
</comment>
<dbReference type="InterPro" id="IPR050316">
    <property type="entry name" value="Tyrosinase/Hemocyanin"/>
</dbReference>
<evidence type="ECO:0000256" key="8">
    <source>
        <dbReference type="SAM" id="MobiDB-lite"/>
    </source>
</evidence>
<dbReference type="PRINTS" id="PR00092">
    <property type="entry name" value="TYROSINASE"/>
</dbReference>
<dbReference type="SUPFAM" id="SSF48056">
    <property type="entry name" value="Di-copper centre-containing domain"/>
    <property type="match status" value="1"/>
</dbReference>
<dbReference type="InterPro" id="IPR002227">
    <property type="entry name" value="Tyrosinase_Cu-bd"/>
</dbReference>
<feature type="region of interest" description="Disordered" evidence="8">
    <location>
        <begin position="164"/>
        <end position="183"/>
    </location>
</feature>
<dbReference type="InterPro" id="IPR008922">
    <property type="entry name" value="Di-copper_centre_dom_sf"/>
</dbReference>
<organism evidence="10">
    <name type="scientific">Ananas comosus var. bracteatus</name>
    <name type="common">red pineapple</name>
    <dbReference type="NCBI Taxonomy" id="296719"/>
    <lineage>
        <taxon>Eukaryota</taxon>
        <taxon>Viridiplantae</taxon>
        <taxon>Streptophyta</taxon>
        <taxon>Embryophyta</taxon>
        <taxon>Tracheophyta</taxon>
        <taxon>Spermatophyta</taxon>
        <taxon>Magnoliopsida</taxon>
        <taxon>Liliopsida</taxon>
        <taxon>Poales</taxon>
        <taxon>Bromeliaceae</taxon>
        <taxon>Bromelioideae</taxon>
        <taxon>Ananas</taxon>
    </lineage>
</organism>
<proteinExistence type="inferred from homology"/>
<keyword evidence="3" id="KW-0479">Metal-binding</keyword>
<keyword evidence="6" id="KW-0186">Copper</keyword>
<evidence type="ECO:0000256" key="4">
    <source>
        <dbReference type="ARBA" id="ARBA00022784"/>
    </source>
</evidence>
<evidence type="ECO:0000256" key="6">
    <source>
        <dbReference type="ARBA" id="ARBA00023008"/>
    </source>
</evidence>
<sequence length="378" mass="41454">MYKKAVELMKALPDDDPRSFKQQANVHCAYCNSAYNQLGFPASSSTSTTRGSSFPFTASTSTSTSAYSGSSSATTHSRCLSGTGTRRMACRSRRSTPTLRPRSTTTCAMRITSRRLWSPLASPEPSPGPTDPNNLQVMKREIITGAATAQLFLGAAYRAGDQPDPGAGTVERESHSSVHWWTGDPTHKTEDMGAFYSAGRDPIFFAHHGNVDRMWYLWRGLGSTHQDFTDPDWLNSTFLFYDENAQLVRVRVQDCLDISALRYAYQDVDIPWINVTATPAKAPLTRIAFTKPQKITFPLVLDNAASATVARPAFGSTTAKEEEVLVVDGVQMEKDQLVQFDVFINAANFFQGLGPQASQFAGSFIELPHPSKKGVARA</sequence>
<evidence type="ECO:0000256" key="1">
    <source>
        <dbReference type="ARBA" id="ARBA00001973"/>
    </source>
</evidence>
<dbReference type="Pfam" id="PF12143">
    <property type="entry name" value="PPO1_KFDV"/>
    <property type="match status" value="1"/>
</dbReference>
<protein>
    <recommendedName>
        <fullName evidence="9">Tyrosinase copper-binding domain-containing protein</fullName>
    </recommendedName>
</protein>
<dbReference type="Gene3D" id="1.10.1280.10">
    <property type="entry name" value="Di-copper center containing domain from catechol oxidase"/>
    <property type="match status" value="2"/>
</dbReference>
<feature type="region of interest" description="Disordered" evidence="8">
    <location>
        <begin position="42"/>
        <end position="103"/>
    </location>
</feature>
<name>A0A6V7QVM9_ANACO</name>
<dbReference type="InterPro" id="IPR022739">
    <property type="entry name" value="Polyphenol_oxidase_cen"/>
</dbReference>
<evidence type="ECO:0000256" key="7">
    <source>
        <dbReference type="ARBA" id="ARBA00023157"/>
    </source>
</evidence>
<evidence type="ECO:0000256" key="3">
    <source>
        <dbReference type="ARBA" id="ARBA00022723"/>
    </source>
</evidence>
<dbReference type="AlphaFoldDB" id="A0A6V7QVM9"/>
<evidence type="ECO:0000259" key="9">
    <source>
        <dbReference type="PROSITE" id="PS00498"/>
    </source>
</evidence>